<comment type="similarity">
    <text evidence="2">Belongs to the TonB family.</text>
</comment>
<keyword evidence="7" id="KW-0653">Protein transport</keyword>
<evidence type="ECO:0000256" key="2">
    <source>
        <dbReference type="ARBA" id="ARBA00006555"/>
    </source>
</evidence>
<evidence type="ECO:0000259" key="11">
    <source>
        <dbReference type="PROSITE" id="PS52015"/>
    </source>
</evidence>
<evidence type="ECO:0000256" key="10">
    <source>
        <dbReference type="SAM" id="SignalP"/>
    </source>
</evidence>
<keyword evidence="6" id="KW-0812">Transmembrane</keyword>
<evidence type="ECO:0000256" key="5">
    <source>
        <dbReference type="ARBA" id="ARBA00022519"/>
    </source>
</evidence>
<proteinExistence type="inferred from homology"/>
<dbReference type="PROSITE" id="PS52015">
    <property type="entry name" value="TONB_CTD"/>
    <property type="match status" value="1"/>
</dbReference>
<dbReference type="InterPro" id="IPR006260">
    <property type="entry name" value="TonB/TolA_C"/>
</dbReference>
<keyword evidence="10" id="KW-0732">Signal</keyword>
<reference evidence="12 13" key="1">
    <citation type="submission" date="2018-04" db="EMBL/GenBank/DDBJ databases">
        <title>Genomic Encyclopedia of Archaeal and Bacterial Type Strains, Phase II (KMG-II): from individual species to whole genera.</title>
        <authorList>
            <person name="Goeker M."/>
        </authorList>
    </citation>
    <scope>NUCLEOTIDE SEQUENCE [LARGE SCALE GENOMIC DNA]</scope>
    <source>
        <strain evidence="12 13">DSM 26809</strain>
    </source>
</reference>
<dbReference type="PROSITE" id="PS51257">
    <property type="entry name" value="PROKAR_LIPOPROTEIN"/>
    <property type="match status" value="1"/>
</dbReference>
<evidence type="ECO:0000256" key="7">
    <source>
        <dbReference type="ARBA" id="ARBA00022927"/>
    </source>
</evidence>
<keyword evidence="13" id="KW-1185">Reference proteome</keyword>
<evidence type="ECO:0000256" key="6">
    <source>
        <dbReference type="ARBA" id="ARBA00022692"/>
    </source>
</evidence>
<keyword evidence="9" id="KW-0472">Membrane</keyword>
<gene>
    <name evidence="12" type="ORF">C8P68_102738</name>
</gene>
<evidence type="ECO:0000313" key="12">
    <source>
        <dbReference type="EMBL" id="PTQ99908.1"/>
    </source>
</evidence>
<dbReference type="EMBL" id="QAOQ01000002">
    <property type="protein sequence ID" value="PTQ99908.1"/>
    <property type="molecule type" value="Genomic_DNA"/>
</dbReference>
<comment type="subcellular location">
    <subcellularLocation>
        <location evidence="1">Cell inner membrane</location>
        <topology evidence="1">Single-pass membrane protein</topology>
        <orientation evidence="1">Periplasmic side</orientation>
    </subcellularLocation>
</comment>
<accession>A0A2T5JDR8</accession>
<sequence length="336" mass="37016">MKHFFTCFFLLTAACFAKAQGQSTVYYLNKKGQITTSKDSALIVRTVTSQDAATGLYAFNDATTSGKQICSGQTTKINQLYLQGHFTAYYPSGSKLADAVFNNDQRQVITIYYPNGQQYLTEKTTYESPSSGKYGRITDVQILTCADSTGKMLTANGNGSFIDYQPQIAAPEWSSAAFRYGAFHEGYASGELKNGEKDGKWEGGNRLFAYEDLYQGGKFVKGKSFNNGKTYEYTELEKSAEFNGGITAFYQCLSQNVVYPQSARRSKISGEVFVTFVINFDGHLTEAKVLRSPHPDLSAAALQALAQCPAWTPGTQRGRPVRQQFTVPLTFTLPGN</sequence>
<dbReference type="GO" id="GO:0098797">
    <property type="term" value="C:plasma membrane protein complex"/>
    <property type="evidence" value="ECO:0007669"/>
    <property type="project" value="TreeGrafter"/>
</dbReference>
<keyword evidence="3" id="KW-0813">Transport</keyword>
<dbReference type="AlphaFoldDB" id="A0A2T5JDR8"/>
<dbReference type="Proteomes" id="UP000244168">
    <property type="component" value="Unassembled WGS sequence"/>
</dbReference>
<dbReference type="GO" id="GO:0055085">
    <property type="term" value="P:transmembrane transport"/>
    <property type="evidence" value="ECO:0007669"/>
    <property type="project" value="InterPro"/>
</dbReference>
<evidence type="ECO:0000256" key="9">
    <source>
        <dbReference type="ARBA" id="ARBA00023136"/>
    </source>
</evidence>
<evidence type="ECO:0000256" key="8">
    <source>
        <dbReference type="ARBA" id="ARBA00022989"/>
    </source>
</evidence>
<dbReference type="InterPro" id="IPR051045">
    <property type="entry name" value="TonB-dependent_transducer"/>
</dbReference>
<dbReference type="Gene3D" id="3.30.1150.10">
    <property type="match status" value="1"/>
</dbReference>
<dbReference type="GO" id="GO:0015031">
    <property type="term" value="P:protein transport"/>
    <property type="evidence" value="ECO:0007669"/>
    <property type="project" value="UniProtKB-KW"/>
</dbReference>
<keyword evidence="8" id="KW-1133">Transmembrane helix</keyword>
<name>A0A2T5JDR8_9SPHI</name>
<dbReference type="GO" id="GO:0031992">
    <property type="term" value="F:energy transducer activity"/>
    <property type="evidence" value="ECO:0007669"/>
    <property type="project" value="TreeGrafter"/>
</dbReference>
<dbReference type="PANTHER" id="PTHR33446">
    <property type="entry name" value="PROTEIN TONB-RELATED"/>
    <property type="match status" value="1"/>
</dbReference>
<protein>
    <submittedName>
        <fullName evidence="12">TonB family protein</fullName>
    </submittedName>
</protein>
<evidence type="ECO:0000256" key="3">
    <source>
        <dbReference type="ARBA" id="ARBA00022448"/>
    </source>
</evidence>
<keyword evidence="5" id="KW-0997">Cell inner membrane</keyword>
<dbReference type="Pfam" id="PF03544">
    <property type="entry name" value="TonB_C"/>
    <property type="match status" value="1"/>
</dbReference>
<feature type="domain" description="TonB C-terminal" evidence="11">
    <location>
        <begin position="244"/>
        <end position="336"/>
    </location>
</feature>
<feature type="chain" id="PRO_5015656370" evidence="10">
    <location>
        <begin position="20"/>
        <end position="336"/>
    </location>
</feature>
<dbReference type="SUPFAM" id="SSF74653">
    <property type="entry name" value="TolA/TonB C-terminal domain"/>
    <property type="match status" value="1"/>
</dbReference>
<dbReference type="PANTHER" id="PTHR33446:SF2">
    <property type="entry name" value="PROTEIN TONB"/>
    <property type="match status" value="1"/>
</dbReference>
<dbReference type="RefSeq" id="WP_107827813.1">
    <property type="nucleotide sequence ID" value="NZ_CP160205.1"/>
</dbReference>
<keyword evidence="4" id="KW-1003">Cell membrane</keyword>
<evidence type="ECO:0000256" key="1">
    <source>
        <dbReference type="ARBA" id="ARBA00004383"/>
    </source>
</evidence>
<organism evidence="12 13">
    <name type="scientific">Mucilaginibacter yixingensis</name>
    <dbReference type="NCBI Taxonomy" id="1295612"/>
    <lineage>
        <taxon>Bacteria</taxon>
        <taxon>Pseudomonadati</taxon>
        <taxon>Bacteroidota</taxon>
        <taxon>Sphingobacteriia</taxon>
        <taxon>Sphingobacteriales</taxon>
        <taxon>Sphingobacteriaceae</taxon>
        <taxon>Mucilaginibacter</taxon>
    </lineage>
</organism>
<evidence type="ECO:0000256" key="4">
    <source>
        <dbReference type="ARBA" id="ARBA00022475"/>
    </source>
</evidence>
<dbReference type="InterPro" id="IPR037682">
    <property type="entry name" value="TonB_C"/>
</dbReference>
<comment type="caution">
    <text evidence="12">The sequence shown here is derived from an EMBL/GenBank/DDBJ whole genome shotgun (WGS) entry which is preliminary data.</text>
</comment>
<dbReference type="NCBIfam" id="TIGR01352">
    <property type="entry name" value="tonB_Cterm"/>
    <property type="match status" value="1"/>
</dbReference>
<feature type="signal peptide" evidence="10">
    <location>
        <begin position="1"/>
        <end position="19"/>
    </location>
</feature>
<dbReference type="OrthoDB" id="649093at2"/>
<evidence type="ECO:0000313" key="13">
    <source>
        <dbReference type="Proteomes" id="UP000244168"/>
    </source>
</evidence>